<dbReference type="EMBL" id="CAJEWN010003544">
    <property type="protein sequence ID" value="CAD2207952.1"/>
    <property type="molecule type" value="Genomic_DNA"/>
</dbReference>
<feature type="compositionally biased region" description="Polar residues" evidence="1">
    <location>
        <begin position="118"/>
        <end position="131"/>
    </location>
</feature>
<feature type="compositionally biased region" description="Low complexity" evidence="1">
    <location>
        <begin position="147"/>
        <end position="165"/>
    </location>
</feature>
<feature type="region of interest" description="Disordered" evidence="1">
    <location>
        <begin position="112"/>
        <end position="165"/>
    </location>
</feature>
<evidence type="ECO:0000256" key="1">
    <source>
        <dbReference type="SAM" id="MobiDB-lite"/>
    </source>
</evidence>
<gene>
    <name evidence="2" type="ORF">MENT_LOCUS61936</name>
</gene>
<sequence length="289" mass="32639">MYHVNVKHLKLAMFKCRHCGEEFLWNKSAAIRHAQRHGGDENMIENNTERHFPTLNRHKREYFNLGRSTANWREDSPSSQFLEEGRIDDEVSEKHAKLELETTELVLNMKDEQEDSATGESNSGGAETSVSAVDEAKERMPVAKGINTTTGSSTSTTSAVSNNYNSTSSEHVKAHKSIQCGGCGDMVVNQEWIMLNHVNTKYTLFNFTILGSTRFTSRGSIYTYRYISAFSCNKPFENYLRSYAVRHAKFYHAGDESLLIDQREMFWNDLREACTSLFKSGNGGGNGSV</sequence>
<protein>
    <submittedName>
        <fullName evidence="2">Uncharacterized protein</fullName>
    </submittedName>
</protein>
<name>A0A6V7Y8T0_MELEN</name>
<organism evidence="2 3">
    <name type="scientific">Meloidogyne enterolobii</name>
    <name type="common">Root-knot nematode worm</name>
    <name type="synonym">Meloidogyne mayaguensis</name>
    <dbReference type="NCBI Taxonomy" id="390850"/>
    <lineage>
        <taxon>Eukaryota</taxon>
        <taxon>Metazoa</taxon>
        <taxon>Ecdysozoa</taxon>
        <taxon>Nematoda</taxon>
        <taxon>Chromadorea</taxon>
        <taxon>Rhabditida</taxon>
        <taxon>Tylenchina</taxon>
        <taxon>Tylenchomorpha</taxon>
        <taxon>Tylenchoidea</taxon>
        <taxon>Meloidogynidae</taxon>
        <taxon>Meloidogyninae</taxon>
        <taxon>Meloidogyne</taxon>
    </lineage>
</organism>
<dbReference type="AlphaFoldDB" id="A0A6V7Y8T0"/>
<evidence type="ECO:0000313" key="2">
    <source>
        <dbReference type="EMBL" id="CAD2207952.1"/>
    </source>
</evidence>
<evidence type="ECO:0000313" key="3">
    <source>
        <dbReference type="Proteomes" id="UP000580250"/>
    </source>
</evidence>
<proteinExistence type="predicted"/>
<reference evidence="2 3" key="1">
    <citation type="submission" date="2020-08" db="EMBL/GenBank/DDBJ databases">
        <authorList>
            <person name="Koutsovoulos G."/>
            <person name="Danchin GJ E."/>
        </authorList>
    </citation>
    <scope>NUCLEOTIDE SEQUENCE [LARGE SCALE GENOMIC DNA]</scope>
</reference>
<accession>A0A6V7Y8T0</accession>
<dbReference type="Proteomes" id="UP000580250">
    <property type="component" value="Unassembled WGS sequence"/>
</dbReference>
<comment type="caution">
    <text evidence="2">The sequence shown here is derived from an EMBL/GenBank/DDBJ whole genome shotgun (WGS) entry which is preliminary data.</text>
</comment>